<feature type="chain" id="PRO_5038722454" description="Lipoprotein" evidence="2">
    <location>
        <begin position="32"/>
        <end position="213"/>
    </location>
</feature>
<comment type="caution">
    <text evidence="3">The sequence shown here is derived from an EMBL/GenBank/DDBJ whole genome shotgun (WGS) entry which is preliminary data.</text>
</comment>
<gene>
    <name evidence="3" type="ORF">FHX47_001905</name>
</gene>
<feature type="signal peptide" evidence="2">
    <location>
        <begin position="1"/>
        <end position="31"/>
    </location>
</feature>
<protein>
    <recommendedName>
        <fullName evidence="5">Lipoprotein</fullName>
    </recommendedName>
</protein>
<dbReference type="PROSITE" id="PS51257">
    <property type="entry name" value="PROKAR_LIPOPROTEIN"/>
    <property type="match status" value="1"/>
</dbReference>
<reference evidence="3 4" key="1">
    <citation type="submission" date="2020-08" db="EMBL/GenBank/DDBJ databases">
        <title>Sequencing the genomes of 1000 actinobacteria strains.</title>
        <authorList>
            <person name="Klenk H.-P."/>
        </authorList>
    </citation>
    <scope>NUCLEOTIDE SEQUENCE [LARGE SCALE GENOMIC DNA]</scope>
    <source>
        <strain evidence="3 4">DSM 28238</strain>
    </source>
</reference>
<name>A0A7W5TR57_9MICC</name>
<dbReference type="Proteomes" id="UP000547528">
    <property type="component" value="Unassembled WGS sequence"/>
</dbReference>
<dbReference type="EMBL" id="JACIBT010000012">
    <property type="protein sequence ID" value="MBB3668276.1"/>
    <property type="molecule type" value="Genomic_DNA"/>
</dbReference>
<organism evidence="3 4">
    <name type="scientific">Garicola koreensis</name>
    <dbReference type="NCBI Taxonomy" id="1262554"/>
    <lineage>
        <taxon>Bacteria</taxon>
        <taxon>Bacillati</taxon>
        <taxon>Actinomycetota</taxon>
        <taxon>Actinomycetes</taxon>
        <taxon>Micrococcales</taxon>
        <taxon>Micrococcaceae</taxon>
        <taxon>Garicola</taxon>
    </lineage>
</organism>
<sequence length="213" mass="22168">MNRQDRALAAVRRLAALTAGVTVVLGLSACAGDDAAGETSGNSSEGSADETSGEPSDGASSPTPASEDDDDAPGTDQSAALFEAYSAPEPVGTATWEGQTLEVFEVDSTAAGTRLAFQLSSPENDHADMDARNWSELPQLVDSAGELAYQPLTVTQPAYGNEDEQRLCLCTGQEAVGSGPRMQHILYEPLPDGVTSVDVTYGDFEPVTVSVEH</sequence>
<evidence type="ECO:0000313" key="4">
    <source>
        <dbReference type="Proteomes" id="UP000547528"/>
    </source>
</evidence>
<feature type="compositionally biased region" description="Polar residues" evidence="1">
    <location>
        <begin position="53"/>
        <end position="64"/>
    </location>
</feature>
<evidence type="ECO:0000256" key="2">
    <source>
        <dbReference type="SAM" id="SignalP"/>
    </source>
</evidence>
<dbReference type="RefSeq" id="WP_183358689.1">
    <property type="nucleotide sequence ID" value="NZ_BAABKR010000016.1"/>
</dbReference>
<accession>A0A7W5TR57</accession>
<keyword evidence="4" id="KW-1185">Reference proteome</keyword>
<dbReference type="AlphaFoldDB" id="A0A7W5TR57"/>
<evidence type="ECO:0000256" key="1">
    <source>
        <dbReference type="SAM" id="MobiDB-lite"/>
    </source>
</evidence>
<evidence type="ECO:0008006" key="5">
    <source>
        <dbReference type="Google" id="ProtNLM"/>
    </source>
</evidence>
<evidence type="ECO:0000313" key="3">
    <source>
        <dbReference type="EMBL" id="MBB3668276.1"/>
    </source>
</evidence>
<proteinExistence type="predicted"/>
<feature type="region of interest" description="Disordered" evidence="1">
    <location>
        <begin position="32"/>
        <end position="76"/>
    </location>
</feature>
<keyword evidence="2" id="KW-0732">Signal</keyword>